<feature type="domain" description="Histidine kinase" evidence="7">
    <location>
        <begin position="586"/>
        <end position="813"/>
    </location>
</feature>
<dbReference type="SMART" id="SM00086">
    <property type="entry name" value="PAC"/>
    <property type="match status" value="4"/>
</dbReference>
<dbReference type="GO" id="GO:0000155">
    <property type="term" value="F:phosphorelay sensor kinase activity"/>
    <property type="evidence" value="ECO:0007669"/>
    <property type="project" value="InterPro"/>
</dbReference>
<gene>
    <name evidence="10" type="ORF">SAMN04488121_1031039</name>
</gene>
<dbReference type="InterPro" id="IPR036890">
    <property type="entry name" value="HATPase_C_sf"/>
</dbReference>
<dbReference type="EC" id="2.7.13.3" evidence="2"/>
<comment type="catalytic activity">
    <reaction evidence="1">
        <text>ATP + protein L-histidine = ADP + protein N-phospho-L-histidine.</text>
        <dbReference type="EC" id="2.7.13.3"/>
    </reaction>
</comment>
<name>A0A1G7SXT7_CHIFI</name>
<dbReference type="InterPro" id="IPR052162">
    <property type="entry name" value="Sensor_kinase/Photoreceptor"/>
</dbReference>
<dbReference type="PRINTS" id="PR00344">
    <property type="entry name" value="BCTRLSENSOR"/>
</dbReference>
<dbReference type="PROSITE" id="PS50109">
    <property type="entry name" value="HIS_KIN"/>
    <property type="match status" value="1"/>
</dbReference>
<dbReference type="InterPro" id="IPR035965">
    <property type="entry name" value="PAS-like_dom_sf"/>
</dbReference>
<dbReference type="RefSeq" id="WP_089834056.1">
    <property type="nucleotide sequence ID" value="NZ_FNBN01000003.1"/>
</dbReference>
<evidence type="ECO:0000256" key="2">
    <source>
        <dbReference type="ARBA" id="ARBA00012438"/>
    </source>
</evidence>
<evidence type="ECO:0000313" key="11">
    <source>
        <dbReference type="Proteomes" id="UP000199045"/>
    </source>
</evidence>
<dbReference type="SMART" id="SM00388">
    <property type="entry name" value="HisKA"/>
    <property type="match status" value="1"/>
</dbReference>
<evidence type="ECO:0000256" key="6">
    <source>
        <dbReference type="SAM" id="Coils"/>
    </source>
</evidence>
<evidence type="ECO:0000259" key="8">
    <source>
        <dbReference type="PROSITE" id="PS50112"/>
    </source>
</evidence>
<feature type="domain" description="PAS" evidence="8">
    <location>
        <begin position="441"/>
        <end position="500"/>
    </location>
</feature>
<evidence type="ECO:0000259" key="9">
    <source>
        <dbReference type="PROSITE" id="PS50113"/>
    </source>
</evidence>
<feature type="domain" description="PAS" evidence="8">
    <location>
        <begin position="278"/>
        <end position="318"/>
    </location>
</feature>
<dbReference type="SMART" id="SM00091">
    <property type="entry name" value="PAS"/>
    <property type="match status" value="4"/>
</dbReference>
<dbReference type="InterPro" id="IPR003661">
    <property type="entry name" value="HisK_dim/P_dom"/>
</dbReference>
<dbReference type="PANTHER" id="PTHR43304">
    <property type="entry name" value="PHYTOCHROME-LIKE PROTEIN CPH1"/>
    <property type="match status" value="1"/>
</dbReference>
<dbReference type="OrthoDB" id="9766459at2"/>
<accession>A0A1G7SXT7</accession>
<evidence type="ECO:0000256" key="5">
    <source>
        <dbReference type="ARBA" id="ARBA00022777"/>
    </source>
</evidence>
<keyword evidence="6" id="KW-0175">Coiled coil</keyword>
<dbReference type="InterPro" id="IPR000700">
    <property type="entry name" value="PAS-assoc_C"/>
</dbReference>
<dbReference type="Gene3D" id="1.10.287.130">
    <property type="match status" value="1"/>
</dbReference>
<keyword evidence="4" id="KW-0808">Transferase</keyword>
<organism evidence="10 11">
    <name type="scientific">Chitinophaga filiformis</name>
    <name type="common">Myxococcus filiformis</name>
    <name type="synonym">Flexibacter filiformis</name>
    <dbReference type="NCBI Taxonomy" id="104663"/>
    <lineage>
        <taxon>Bacteria</taxon>
        <taxon>Pseudomonadati</taxon>
        <taxon>Bacteroidota</taxon>
        <taxon>Chitinophagia</taxon>
        <taxon>Chitinophagales</taxon>
        <taxon>Chitinophagaceae</taxon>
        <taxon>Chitinophaga</taxon>
    </lineage>
</organism>
<dbReference type="InterPro" id="IPR005467">
    <property type="entry name" value="His_kinase_dom"/>
</dbReference>
<feature type="domain" description="PAS" evidence="8">
    <location>
        <begin position="155"/>
        <end position="200"/>
    </location>
</feature>
<feature type="domain" description="PAC" evidence="9">
    <location>
        <begin position="356"/>
        <end position="408"/>
    </location>
</feature>
<dbReference type="Pfam" id="PF02518">
    <property type="entry name" value="HATPase_c"/>
    <property type="match status" value="1"/>
</dbReference>
<dbReference type="Pfam" id="PF13426">
    <property type="entry name" value="PAS_9"/>
    <property type="match status" value="3"/>
</dbReference>
<dbReference type="Pfam" id="PF08448">
    <property type="entry name" value="PAS_4"/>
    <property type="match status" value="1"/>
</dbReference>
<dbReference type="SUPFAM" id="SSF55785">
    <property type="entry name" value="PYP-like sensor domain (PAS domain)"/>
    <property type="match status" value="4"/>
</dbReference>
<feature type="domain" description="PAC" evidence="9">
    <location>
        <begin position="102"/>
        <end position="154"/>
    </location>
</feature>
<dbReference type="NCBIfam" id="TIGR00229">
    <property type="entry name" value="sensory_box"/>
    <property type="match status" value="3"/>
</dbReference>
<evidence type="ECO:0000256" key="1">
    <source>
        <dbReference type="ARBA" id="ARBA00000085"/>
    </source>
</evidence>
<dbReference type="CDD" id="cd00082">
    <property type="entry name" value="HisKA"/>
    <property type="match status" value="1"/>
</dbReference>
<dbReference type="InterPro" id="IPR003594">
    <property type="entry name" value="HATPase_dom"/>
</dbReference>
<proteinExistence type="predicted"/>
<dbReference type="EMBL" id="FNBN01000003">
    <property type="protein sequence ID" value="SDG27239.1"/>
    <property type="molecule type" value="Genomic_DNA"/>
</dbReference>
<dbReference type="PROSITE" id="PS50113">
    <property type="entry name" value="PAC"/>
    <property type="match status" value="4"/>
</dbReference>
<protein>
    <recommendedName>
        <fullName evidence="2">histidine kinase</fullName>
        <ecNumber evidence="2">2.7.13.3</ecNumber>
    </recommendedName>
</protein>
<feature type="domain" description="PAC" evidence="9">
    <location>
        <begin position="226"/>
        <end position="277"/>
    </location>
</feature>
<dbReference type="InterPro" id="IPR013656">
    <property type="entry name" value="PAS_4"/>
</dbReference>
<feature type="domain" description="PAC" evidence="9">
    <location>
        <begin position="516"/>
        <end position="568"/>
    </location>
</feature>
<dbReference type="Gene3D" id="3.30.450.20">
    <property type="entry name" value="PAS domain"/>
    <property type="match status" value="4"/>
</dbReference>
<dbReference type="InterPro" id="IPR036097">
    <property type="entry name" value="HisK_dim/P_sf"/>
</dbReference>
<dbReference type="STRING" id="104663.SAMN04488121_1031039"/>
<dbReference type="AlphaFoldDB" id="A0A1G7SXT7"/>
<evidence type="ECO:0000259" key="7">
    <source>
        <dbReference type="PROSITE" id="PS50109"/>
    </source>
</evidence>
<dbReference type="CDD" id="cd00130">
    <property type="entry name" value="PAS"/>
    <property type="match status" value="4"/>
</dbReference>
<reference evidence="10 11" key="1">
    <citation type="submission" date="2016-10" db="EMBL/GenBank/DDBJ databases">
        <authorList>
            <person name="de Groot N.N."/>
        </authorList>
    </citation>
    <scope>NUCLEOTIDE SEQUENCE [LARGE SCALE GENOMIC DNA]</scope>
    <source>
        <strain evidence="10 11">DSM 527</strain>
    </source>
</reference>
<evidence type="ECO:0000256" key="3">
    <source>
        <dbReference type="ARBA" id="ARBA00022553"/>
    </source>
</evidence>
<dbReference type="PANTHER" id="PTHR43304:SF1">
    <property type="entry name" value="PAC DOMAIN-CONTAINING PROTEIN"/>
    <property type="match status" value="1"/>
</dbReference>
<dbReference type="InterPro" id="IPR001610">
    <property type="entry name" value="PAC"/>
</dbReference>
<dbReference type="SMART" id="SM00387">
    <property type="entry name" value="HATPase_c"/>
    <property type="match status" value="1"/>
</dbReference>
<dbReference type="InterPro" id="IPR000014">
    <property type="entry name" value="PAS"/>
</dbReference>
<dbReference type="PROSITE" id="PS50112">
    <property type="entry name" value="PAS"/>
    <property type="match status" value="3"/>
</dbReference>
<dbReference type="Proteomes" id="UP000199045">
    <property type="component" value="Unassembled WGS sequence"/>
</dbReference>
<dbReference type="SUPFAM" id="SSF47384">
    <property type="entry name" value="Homodimeric domain of signal transducing histidine kinase"/>
    <property type="match status" value="1"/>
</dbReference>
<dbReference type="Gene3D" id="3.30.565.10">
    <property type="entry name" value="Histidine kinase-like ATPase, C-terminal domain"/>
    <property type="match status" value="1"/>
</dbReference>
<feature type="coiled-coil region" evidence="6">
    <location>
        <begin position="399"/>
        <end position="451"/>
    </location>
</feature>
<keyword evidence="3" id="KW-0597">Phosphoprotein</keyword>
<dbReference type="SUPFAM" id="SSF55874">
    <property type="entry name" value="ATPase domain of HSP90 chaperone/DNA topoisomerase II/histidine kinase"/>
    <property type="match status" value="1"/>
</dbReference>
<evidence type="ECO:0000313" key="10">
    <source>
        <dbReference type="EMBL" id="SDG27239.1"/>
    </source>
</evidence>
<dbReference type="Pfam" id="PF00512">
    <property type="entry name" value="HisKA"/>
    <property type="match status" value="1"/>
</dbReference>
<keyword evidence="5" id="KW-0418">Kinase</keyword>
<sequence length="813" mass="93680">MQQQPEEPSNLMPSMRETLPSQMPEEAQILNLLPAAVYVCDMSGVIRKYNEQAAELWGRRPVPGDKNERFCGSYKLYLADGSPLLHDQTPVAACLKDGLPRKDQELIIERPDQSRIYVRANIVPIMNESGIQTGTINCFYNITEQKETEKALNRKTIELQDYVDNAVIGLHWVDANGIIKWANKAELEMLGYTAEEYIGQHISKFHLYQEKIEDILNRLSCNETLCQYESELICKDGSIKTVYINSSVYREDGKFIHTRCFTVDITAQKQLYTALEKSEMRYRELVQRLQAPLYTTDADGRIQLYNEAASKLWGQEPEVGKTLWCGSYKILKTDGSPLPLDSCPMAVCLKEQRPVYGEQILVIRPDGAMRHVAPHPQPIFDNSGEITGAINLLLDITEIKRTENALRESEARYRTLNASLEEMVAAKTMDLQQKTEELRKSEERYHKMVEEVEDYAIILLDRNGIVQNWNKGAEKIKGYTEQEIIGQNFDIFYLDHDRDRGLPGILLREAAVKGKKLHEGWRRRKNGNLFWASVVLTALHDKENNIIGFSKVTRDLTEKKLAEDKMREYLSQLEFQNKELEQFSYAASHDMKEPLRKINFYNDFIFNNANNELDERSKDYLNRSVLAAKRMKQLIDDLLTYSRTTSGSDGYEEVDLNKLFAEIVMQHKEEFEQKGAHIETDTLPVVRAVPFQIRQLFFNLINNSIKYRHPERIPIIKITHVLLHGYEITDFHAIETFKKYYRITVQDNGIGFNPAYSQRIFEIFQRLNNLPDAKGSGVGLAICKKIVQNHKGYIYATGTPDEGACFTIYLPKD</sequence>
<dbReference type="InterPro" id="IPR004358">
    <property type="entry name" value="Sig_transdc_His_kin-like_C"/>
</dbReference>
<evidence type="ECO:0000256" key="4">
    <source>
        <dbReference type="ARBA" id="ARBA00022679"/>
    </source>
</evidence>